<keyword evidence="1" id="KW-0378">Hydrolase</keyword>
<organism evidence="3 4">
    <name type="scientific">Serendipita vermifera MAFF 305830</name>
    <dbReference type="NCBI Taxonomy" id="933852"/>
    <lineage>
        <taxon>Eukaryota</taxon>
        <taxon>Fungi</taxon>
        <taxon>Dikarya</taxon>
        <taxon>Basidiomycota</taxon>
        <taxon>Agaricomycotina</taxon>
        <taxon>Agaricomycetes</taxon>
        <taxon>Sebacinales</taxon>
        <taxon>Serendipitaceae</taxon>
        <taxon>Serendipita</taxon>
    </lineage>
</organism>
<dbReference type="HOGENOM" id="CLU_000288_144_2_1"/>
<dbReference type="GO" id="GO:0016042">
    <property type="term" value="P:lipid catabolic process"/>
    <property type="evidence" value="ECO:0007669"/>
    <property type="project" value="UniProtKB-KW"/>
</dbReference>
<evidence type="ECO:0000256" key="2">
    <source>
        <dbReference type="ARBA" id="ARBA00022963"/>
    </source>
</evidence>
<dbReference type="PANTHER" id="PTHR24185">
    <property type="entry name" value="CALCIUM-INDEPENDENT PHOSPHOLIPASE A2-GAMMA"/>
    <property type="match status" value="1"/>
</dbReference>
<dbReference type="OrthoDB" id="630895at2759"/>
<keyword evidence="2" id="KW-0443">Lipid metabolism</keyword>
<evidence type="ECO:0000313" key="3">
    <source>
        <dbReference type="EMBL" id="KIM25845.1"/>
    </source>
</evidence>
<dbReference type="Gene3D" id="3.40.1090.10">
    <property type="entry name" value="Cytosolic phospholipase A2 catalytic domain"/>
    <property type="match status" value="1"/>
</dbReference>
<dbReference type="GO" id="GO:0016020">
    <property type="term" value="C:membrane"/>
    <property type="evidence" value="ECO:0007669"/>
    <property type="project" value="TreeGrafter"/>
</dbReference>
<reference evidence="3 4" key="1">
    <citation type="submission" date="2014-04" db="EMBL/GenBank/DDBJ databases">
        <authorList>
            <consortium name="DOE Joint Genome Institute"/>
            <person name="Kuo A."/>
            <person name="Zuccaro A."/>
            <person name="Kohler A."/>
            <person name="Nagy L.G."/>
            <person name="Floudas D."/>
            <person name="Copeland A."/>
            <person name="Barry K.W."/>
            <person name="Cichocki N."/>
            <person name="Veneault-Fourrey C."/>
            <person name="LaButti K."/>
            <person name="Lindquist E.A."/>
            <person name="Lipzen A."/>
            <person name="Lundell T."/>
            <person name="Morin E."/>
            <person name="Murat C."/>
            <person name="Sun H."/>
            <person name="Tunlid A."/>
            <person name="Henrissat B."/>
            <person name="Grigoriev I.V."/>
            <person name="Hibbett D.S."/>
            <person name="Martin F."/>
            <person name="Nordberg H.P."/>
            <person name="Cantor M.N."/>
            <person name="Hua S.X."/>
        </authorList>
    </citation>
    <scope>NUCLEOTIDE SEQUENCE [LARGE SCALE GENOMIC DNA]</scope>
    <source>
        <strain evidence="3 4">MAFF 305830</strain>
    </source>
</reference>
<dbReference type="AlphaFoldDB" id="A0A0C3AMN0"/>
<keyword evidence="2" id="KW-0442">Lipid degradation</keyword>
<dbReference type="STRING" id="933852.A0A0C3AMN0"/>
<evidence type="ECO:0000313" key="4">
    <source>
        <dbReference type="Proteomes" id="UP000054097"/>
    </source>
</evidence>
<dbReference type="GO" id="GO:0047499">
    <property type="term" value="F:calcium-independent phospholipase A2 activity"/>
    <property type="evidence" value="ECO:0007669"/>
    <property type="project" value="TreeGrafter"/>
</dbReference>
<dbReference type="GO" id="GO:0019369">
    <property type="term" value="P:arachidonate metabolic process"/>
    <property type="evidence" value="ECO:0007669"/>
    <property type="project" value="TreeGrafter"/>
</dbReference>
<dbReference type="PANTHER" id="PTHR24185:SF1">
    <property type="entry name" value="CALCIUM-INDEPENDENT PHOSPHOLIPASE A2-GAMMA"/>
    <property type="match status" value="1"/>
</dbReference>
<evidence type="ECO:0000256" key="1">
    <source>
        <dbReference type="ARBA" id="ARBA00022801"/>
    </source>
</evidence>
<dbReference type="InterPro" id="IPR016035">
    <property type="entry name" value="Acyl_Trfase/lysoPLipase"/>
</dbReference>
<gene>
    <name evidence="3" type="ORF">M408DRAFT_73758</name>
</gene>
<dbReference type="Proteomes" id="UP000054097">
    <property type="component" value="Unassembled WGS sequence"/>
</dbReference>
<accession>A0A0C3AMN0</accession>
<evidence type="ECO:0008006" key="5">
    <source>
        <dbReference type="Google" id="ProtNLM"/>
    </source>
</evidence>
<dbReference type="SUPFAM" id="SSF52151">
    <property type="entry name" value="FabD/lysophospholipase-like"/>
    <property type="match status" value="1"/>
</dbReference>
<proteinExistence type="predicted"/>
<protein>
    <recommendedName>
        <fullName evidence="5">PNPLA domain-containing protein</fullName>
    </recommendedName>
</protein>
<name>A0A0C3AMN0_SERVB</name>
<keyword evidence="4" id="KW-1185">Reference proteome</keyword>
<reference evidence="4" key="2">
    <citation type="submission" date="2015-01" db="EMBL/GenBank/DDBJ databases">
        <title>Evolutionary Origins and Diversification of the Mycorrhizal Mutualists.</title>
        <authorList>
            <consortium name="DOE Joint Genome Institute"/>
            <consortium name="Mycorrhizal Genomics Consortium"/>
            <person name="Kohler A."/>
            <person name="Kuo A."/>
            <person name="Nagy L.G."/>
            <person name="Floudas D."/>
            <person name="Copeland A."/>
            <person name="Barry K.W."/>
            <person name="Cichocki N."/>
            <person name="Veneault-Fourrey C."/>
            <person name="LaButti K."/>
            <person name="Lindquist E.A."/>
            <person name="Lipzen A."/>
            <person name="Lundell T."/>
            <person name="Morin E."/>
            <person name="Murat C."/>
            <person name="Riley R."/>
            <person name="Ohm R."/>
            <person name="Sun H."/>
            <person name="Tunlid A."/>
            <person name="Henrissat B."/>
            <person name="Grigoriev I.V."/>
            <person name="Hibbett D.S."/>
            <person name="Martin F."/>
        </authorList>
    </citation>
    <scope>NUCLEOTIDE SEQUENCE [LARGE SCALE GENOMIC DNA]</scope>
    <source>
        <strain evidence="4">MAFF 305830</strain>
    </source>
</reference>
<sequence length="333" mass="36428">MHRLNWIHESNQSDGPRLPCDHFDLIGGSGTGGLVFVSYALLRKTLILFSLIAILLGKLCMSVEEASEEFCKVIEQVYNSDGLTASERTASLRKCIEDIMKRKQLPIDLQLLAKQAGAGACFVVTSSRNNAKSTICLRSYPVRSQPPLSITIIDAVIATCAVQPDFAPITCGSGFRKREYIAANGAANPVNEVITEAHLLFGGDAKVASLLSLGTGNPGIISFPPTGSGPKLDRVMQDMMQDCERRAQEMEQRIGQVGIYCRLSVEQGMQSDQLEQMDDLSWIAAQTEDYLNRPDICEKLDLLVQNFGVEIGPISLDQLSACFHSPLYLVLIT</sequence>
<dbReference type="EMBL" id="KN824311">
    <property type="protein sequence ID" value="KIM25845.1"/>
    <property type="molecule type" value="Genomic_DNA"/>
</dbReference>